<evidence type="ECO:0000313" key="2">
    <source>
        <dbReference type="Proteomes" id="UP000037122"/>
    </source>
</evidence>
<organism evidence="1 2">
    <name type="scientific">Candidozyma auris</name>
    <name type="common">Yeast</name>
    <name type="synonym">Candida auris</name>
    <dbReference type="NCBI Taxonomy" id="498019"/>
    <lineage>
        <taxon>Eukaryota</taxon>
        <taxon>Fungi</taxon>
        <taxon>Dikarya</taxon>
        <taxon>Ascomycota</taxon>
        <taxon>Saccharomycotina</taxon>
        <taxon>Pichiomycetes</taxon>
        <taxon>Metschnikowiaceae</taxon>
        <taxon>Candidozyma</taxon>
    </lineage>
</organism>
<sequence>MSCLPHILLGENLALQFFADENLEEELASSPATVRQSLQILVFGKTEAEQRLRRWDKMKM</sequence>
<comment type="caution">
    <text evidence="1">The sequence shown here is derived from an EMBL/GenBank/DDBJ whole genome shotgun (WGS) entry which is preliminary data.</text>
</comment>
<reference evidence="2" key="1">
    <citation type="journal article" date="2015" name="BMC Genomics">
        <title>Draft genome of a commonly misdiagnosed multidrug resistant pathogen Candida auris.</title>
        <authorList>
            <person name="Chatterjee S."/>
            <person name="Alampalli S.V."/>
            <person name="Nageshan R.K."/>
            <person name="Chettiar S.T."/>
            <person name="Joshi S."/>
            <person name="Tatu U.S."/>
        </authorList>
    </citation>
    <scope>NUCLEOTIDE SEQUENCE [LARGE SCALE GENOMIC DNA]</scope>
    <source>
        <strain evidence="2">6684</strain>
    </source>
</reference>
<gene>
    <name evidence="1" type="ORF">QG37_07929</name>
</gene>
<proteinExistence type="predicted"/>
<accession>A0A0L0NNU7</accession>
<evidence type="ECO:0000313" key="1">
    <source>
        <dbReference type="EMBL" id="KND95827.1"/>
    </source>
</evidence>
<dbReference type="EMBL" id="LGST01000065">
    <property type="protein sequence ID" value="KND95827.1"/>
    <property type="molecule type" value="Genomic_DNA"/>
</dbReference>
<dbReference type="Proteomes" id="UP000037122">
    <property type="component" value="Unassembled WGS sequence"/>
</dbReference>
<dbReference type="AlphaFoldDB" id="A0A0L0NNU7"/>
<protein>
    <submittedName>
        <fullName evidence="1">Uncharacterized protein</fullName>
    </submittedName>
</protein>
<dbReference type="VEuPathDB" id="FungiDB:QG37_07929"/>
<name>A0A0L0NNU7_CANAR</name>